<dbReference type="RefSeq" id="XP_016704128.1">
    <property type="nucleotide sequence ID" value="XM_016848639.1"/>
</dbReference>
<keyword evidence="3" id="KW-1185">Reference proteome</keyword>
<protein>
    <recommendedName>
        <fullName evidence="5">DNA/RNA polymerases superfamily protein</fullName>
    </recommendedName>
</protein>
<organism evidence="3 4">
    <name type="scientific">Gossypium hirsutum</name>
    <name type="common">Upland cotton</name>
    <name type="synonym">Gossypium mexicanum</name>
    <dbReference type="NCBI Taxonomy" id="3635"/>
    <lineage>
        <taxon>Eukaryota</taxon>
        <taxon>Viridiplantae</taxon>
        <taxon>Streptophyta</taxon>
        <taxon>Embryophyta</taxon>
        <taxon>Tracheophyta</taxon>
        <taxon>Spermatophyta</taxon>
        <taxon>Magnoliopsida</taxon>
        <taxon>eudicotyledons</taxon>
        <taxon>Gunneridae</taxon>
        <taxon>Pentapetalae</taxon>
        <taxon>rosids</taxon>
        <taxon>malvids</taxon>
        <taxon>Malvales</taxon>
        <taxon>Malvaceae</taxon>
        <taxon>Malvoideae</taxon>
        <taxon>Gossypium</taxon>
    </lineage>
</organism>
<dbReference type="PANTHER" id="PTHR46148:SF44">
    <property type="entry name" value="GAG-POL POLYPROTEIN"/>
    <property type="match status" value="1"/>
</dbReference>
<evidence type="ECO:0000259" key="2">
    <source>
        <dbReference type="Pfam" id="PF24626"/>
    </source>
</evidence>
<dbReference type="Pfam" id="PF08284">
    <property type="entry name" value="RVP_2"/>
    <property type="match status" value="1"/>
</dbReference>
<evidence type="ECO:0008006" key="5">
    <source>
        <dbReference type="Google" id="ProtNLM"/>
    </source>
</evidence>
<feature type="domain" description="Reverse transcriptase/retrotransposon-derived protein RNase H-like" evidence="1">
    <location>
        <begin position="141"/>
        <end position="223"/>
    </location>
</feature>
<dbReference type="SUPFAM" id="SSF54160">
    <property type="entry name" value="Chromo domain-like"/>
    <property type="match status" value="1"/>
</dbReference>
<dbReference type="KEGG" id="ghi:107919110"/>
<dbReference type="Pfam" id="PF17919">
    <property type="entry name" value="RT_RNaseH_2"/>
    <property type="match status" value="1"/>
</dbReference>
<dbReference type="Pfam" id="PF24626">
    <property type="entry name" value="SH3_Tf2-1"/>
    <property type="match status" value="1"/>
</dbReference>
<accession>A0A1U8KT09</accession>
<dbReference type="Proteomes" id="UP000818029">
    <property type="component" value="Chromosome A08"/>
</dbReference>
<proteinExistence type="predicted"/>
<feature type="domain" description="Tf2-1-like SH3-like" evidence="2">
    <location>
        <begin position="390"/>
        <end position="429"/>
    </location>
</feature>
<reference evidence="3" key="1">
    <citation type="journal article" date="2020" name="Nat. Genet.">
        <title>Genomic diversifications of five Gossypium allopolyploid species and their impact on cotton improvement.</title>
        <authorList>
            <person name="Chen Z.J."/>
            <person name="Sreedasyam A."/>
            <person name="Ando A."/>
            <person name="Song Q."/>
            <person name="De Santiago L.M."/>
            <person name="Hulse-Kemp A.M."/>
            <person name="Ding M."/>
            <person name="Ye W."/>
            <person name="Kirkbride R.C."/>
            <person name="Jenkins J."/>
            <person name="Plott C."/>
            <person name="Lovell J."/>
            <person name="Lin Y.M."/>
            <person name="Vaughn R."/>
            <person name="Liu B."/>
            <person name="Simpson S."/>
            <person name="Scheffler B.E."/>
            <person name="Wen L."/>
            <person name="Saski C.A."/>
            <person name="Grover C.E."/>
            <person name="Hu G."/>
            <person name="Conover J.L."/>
            <person name="Carlson J.W."/>
            <person name="Shu S."/>
            <person name="Boston L.B."/>
            <person name="Williams M."/>
            <person name="Peterson D.G."/>
            <person name="McGee K."/>
            <person name="Jones D.C."/>
            <person name="Wendel J.F."/>
            <person name="Stelly D.M."/>
            <person name="Grimwood J."/>
            <person name="Schmutz J."/>
        </authorList>
    </citation>
    <scope>NUCLEOTIDE SEQUENCE [LARGE SCALE GENOMIC DNA]</scope>
    <source>
        <strain evidence="3">cv. TM-1</strain>
    </source>
</reference>
<dbReference type="GeneID" id="107919110"/>
<dbReference type="SUPFAM" id="SSF56672">
    <property type="entry name" value="DNA/RNA polymerases"/>
    <property type="match status" value="1"/>
</dbReference>
<dbReference type="AlphaFoldDB" id="A0A1U8KT09"/>
<dbReference type="PaxDb" id="3635-A0A1U8KT09"/>
<dbReference type="InterPro" id="IPR041577">
    <property type="entry name" value="RT_RNaseH_2"/>
</dbReference>
<dbReference type="InterPro" id="IPR016197">
    <property type="entry name" value="Chromo-like_dom_sf"/>
</dbReference>
<reference evidence="4" key="2">
    <citation type="submission" date="2025-08" db="UniProtKB">
        <authorList>
            <consortium name="RefSeq"/>
        </authorList>
    </citation>
    <scope>IDENTIFICATION</scope>
</reference>
<evidence type="ECO:0000313" key="3">
    <source>
        <dbReference type="Proteomes" id="UP000818029"/>
    </source>
</evidence>
<dbReference type="InterPro" id="IPR043502">
    <property type="entry name" value="DNA/RNA_pol_sf"/>
</dbReference>
<name>A0A1U8KT09_GOSHI</name>
<dbReference type="InterPro" id="IPR056924">
    <property type="entry name" value="SH3_Tf2-1"/>
</dbReference>
<evidence type="ECO:0000313" key="4">
    <source>
        <dbReference type="RefSeq" id="XP_016704128.1"/>
    </source>
</evidence>
<sequence>MELLFGEFDLILGMGWLVKHRVNLDCAEKKVALRIEEDNEIVVIGERRNYLSNVISALVAEKLVTKGYEAYLAYISVSDSMDSSVKDIRTVRDFLDVFPEKLPRLPPSREVEFGIELIPSTAPVSIAPYRMAPKELAELKAQQESFEKLKTVFTQAPVLIQPEPDKDFVGYSDASHVGLGCILIQDSKVVAYASRQLKTHEANYQTHDLELAEVVFALKIWRQRRWVELLKDYDCSIEYHPGKANVVVNVLSRRVMTDFRAMFTRLTLYDDGTLLAELQVEAGTTTDFRIDNDEVLRFRDRIYVPNYEDLRLLILREAHRLKREVIDFVARCLTCQQVKAKHQLASRLLQPVKIPMWKWERVTMDFVSGWLVGEGDSGTRGYVKRVCYGFLRPYRILKRVGPVAYQLELPPELDRIHDVFHVSMLRRYRSDPTHIMPVEEIEIKPDLTFDKEPVQILDRDVKVLRRKSIPLVKVLWWNHSTKEATWEPEDSMRQQYPHLF</sequence>
<dbReference type="PANTHER" id="PTHR46148">
    <property type="entry name" value="CHROMO DOMAIN-CONTAINING PROTEIN"/>
    <property type="match status" value="1"/>
</dbReference>
<gene>
    <name evidence="4" type="primary">LOC107919110</name>
</gene>
<evidence type="ECO:0000259" key="1">
    <source>
        <dbReference type="Pfam" id="PF17919"/>
    </source>
</evidence>